<accession>A0A3B0ZRX2</accession>
<dbReference type="NCBIfam" id="TIGR02099">
    <property type="entry name" value="YhdP family protein"/>
    <property type="match status" value="1"/>
</dbReference>
<sequence>MRRRFNKACWSLAVVLIVVVAIVASLIRIIFPLIGDYRQDIEQWVYDAIEYPVNIGAMETRWAGFSPVLHLQDVHLLEKKNHQNLLSFESVYVGLDLWSSVKKGRIVPGKITLSGLNLVLAKEEDGRVSIAGQFFLHESKSGLLKAAFHKWFFSHGELSIEQANISWENKQQEHKPVMFTQLNLLMVTHKRRHQFTISGKMPDELGEEFTFLLDAHGNISDIKAWDMNGYLAIEKINFGSEVLSGFLPSLNNVSGVLGLHAWLDWQNGHLTHASVDVEVSDLFVQTQLQRSLVLGDAKGRLEWQANEKGWLLSSYSLQLNRAGDAPLDLEFVVQASDQGETFEIGIAHFPISLLSKLTILSDDVQEPLKDYIEAAKPQGAINESYIRFSVGAQGQPFKLNAQVQGLSLQPVKKTPGFSGLSFGVSIDDERLQLNVLTSNAIFKAPALFRSPIKLNKIEGALHVFRDEERNLIINTPQLDIINQDVRTRSRIELILPSEGATPIVDVKTTFFGEGEGENVALYYPVGILSPSLLNWLDNSILAAKVSSGSLTLKGPLSQFPFVNGEGTFDLRFIFDKGVLEFSPNWPKLEDIAAEIKFIGRSMFLNAVAARTLDSSLRNVNVEIKDFLAQDRAVTIVGEAHGLSSDGIRYILESPLNETLGDFFSSIEVDKKIDVSLDIQVPLNDLDESVRINGGVEFEGNTLVYGEGSVDVTNLHGLVGFSEDGIIAHALTARVMGQPATINIESETDPVNEKTVISIDATGTTQLNVLRQKLGFENINFIHGETDWAGRLRLVRAFDAAEGVTAELNIYSMLEGVNIDLPPPLGKSTEAQAELNVKLLFPDDVNRSLVVGYDDILTSELRLLSLPDRDEGLELIGGWLHLGEGEHPSIQEKGLRIYGQLPFLDFEKWQGVFNDTNNTQSKGDFGVAEINMTFSEVHIFGQQLRAMDVLARPKEKGWEVLFEGHNAAGRAFIPEISTESIVLDLNYYYLYSQEEDSTAGESDPRNGRPFSFESQAFFYDDLLLGKMTLNVVTTPSGLKMEQFSLLSEKTRIMGEGEWIIRGGKASSSFDLSVYSSDAGATLDMFGFPGTMEGGQATNRLRIHWEGAPGDFKLASFNGEIDLSVKKGRLLEVEPGAGRVFGLLSLYALPRRFRLDFSDFLGQGFSFDTLNGSFFVKKGQAHTTDFIMRGPSANVLAEGLVDFNLKEYDQRITVVPHVTASLPLAVGLLISPVAGLAAWIAEAVIRKPLSRFTKIMYKVDGPWVEPKVEKIKVVK</sequence>
<dbReference type="PANTHER" id="PTHR38690">
    <property type="entry name" value="PROTEASE-RELATED"/>
    <property type="match status" value="1"/>
</dbReference>
<gene>
    <name evidence="3" type="ORF">MNBD_GAMMA16-1061</name>
</gene>
<dbReference type="AlphaFoldDB" id="A0A3B0ZRX2"/>
<proteinExistence type="predicted"/>
<feature type="domain" description="YhdP central" evidence="2">
    <location>
        <begin position="3"/>
        <end position="1266"/>
    </location>
</feature>
<dbReference type="Pfam" id="PF13116">
    <property type="entry name" value="YhdP"/>
    <property type="match status" value="1"/>
</dbReference>
<keyword evidence="1" id="KW-0472">Membrane</keyword>
<evidence type="ECO:0000259" key="2">
    <source>
        <dbReference type="Pfam" id="PF13116"/>
    </source>
</evidence>
<keyword evidence="1" id="KW-0812">Transmembrane</keyword>
<dbReference type="InterPro" id="IPR025263">
    <property type="entry name" value="YhdP_central"/>
</dbReference>
<name>A0A3B0ZRX2_9ZZZZ</name>
<protein>
    <recommendedName>
        <fullName evidence="2">YhdP central domain-containing protein</fullName>
    </recommendedName>
</protein>
<dbReference type="PANTHER" id="PTHR38690:SF1">
    <property type="entry name" value="PROTEASE"/>
    <property type="match status" value="1"/>
</dbReference>
<dbReference type="InterPro" id="IPR011836">
    <property type="entry name" value="YhdP"/>
</dbReference>
<feature type="transmembrane region" description="Helical" evidence="1">
    <location>
        <begin position="12"/>
        <end position="31"/>
    </location>
</feature>
<evidence type="ECO:0000313" key="3">
    <source>
        <dbReference type="EMBL" id="VAW88779.1"/>
    </source>
</evidence>
<keyword evidence="1" id="KW-1133">Transmembrane helix</keyword>
<reference evidence="3" key="1">
    <citation type="submission" date="2018-06" db="EMBL/GenBank/DDBJ databases">
        <authorList>
            <person name="Zhirakovskaya E."/>
        </authorList>
    </citation>
    <scope>NUCLEOTIDE SEQUENCE</scope>
</reference>
<dbReference type="EMBL" id="UOFO01000151">
    <property type="protein sequence ID" value="VAW88779.1"/>
    <property type="molecule type" value="Genomic_DNA"/>
</dbReference>
<organism evidence="3">
    <name type="scientific">hydrothermal vent metagenome</name>
    <dbReference type="NCBI Taxonomy" id="652676"/>
    <lineage>
        <taxon>unclassified sequences</taxon>
        <taxon>metagenomes</taxon>
        <taxon>ecological metagenomes</taxon>
    </lineage>
</organism>
<evidence type="ECO:0000256" key="1">
    <source>
        <dbReference type="SAM" id="Phobius"/>
    </source>
</evidence>